<evidence type="ECO:0000313" key="2">
    <source>
        <dbReference type="EMBL" id="ABC82729.1"/>
    </source>
</evidence>
<dbReference type="eggNOG" id="ENOG5032WMF">
    <property type="taxonomic scope" value="Bacteria"/>
</dbReference>
<dbReference type="HOGENOM" id="CLU_1183665_0_0_7"/>
<evidence type="ECO:0000313" key="3">
    <source>
        <dbReference type="Proteomes" id="UP000001935"/>
    </source>
</evidence>
<organism evidence="2 3">
    <name type="scientific">Anaeromyxobacter dehalogenans (strain 2CP-C)</name>
    <dbReference type="NCBI Taxonomy" id="290397"/>
    <lineage>
        <taxon>Bacteria</taxon>
        <taxon>Pseudomonadati</taxon>
        <taxon>Myxococcota</taxon>
        <taxon>Myxococcia</taxon>
        <taxon>Myxococcales</taxon>
        <taxon>Cystobacterineae</taxon>
        <taxon>Anaeromyxobacteraceae</taxon>
        <taxon>Anaeromyxobacter</taxon>
    </lineage>
</organism>
<protein>
    <submittedName>
        <fullName evidence="2">Uncharacterized protein</fullName>
    </submittedName>
</protein>
<dbReference type="Proteomes" id="UP000001935">
    <property type="component" value="Chromosome"/>
</dbReference>
<sequence length="223" mass="22979">MLRPAAPAAVLLPALLAMLGPAAARAEPTGGCHCFRDRTFEPDRPAAADPYILATARSSLLSAAYGPPKRELVAAVMGGRPAEDLWIAHGAAARTGADAADLLALRDRSGGWKAALAGKAPLGKDLEAALARGASDAELAGVIVDATLVKRLRADPARLREARAAGAGSEELIVLTLLSARTGRPELTRLVQVKAGKATWGGVLHEAGIAPKDLDGLVRQSVR</sequence>
<accession>Q2IDR9</accession>
<dbReference type="RefSeq" id="WP_011422011.1">
    <property type="nucleotide sequence ID" value="NC_007760.1"/>
</dbReference>
<dbReference type="EMBL" id="CP000251">
    <property type="protein sequence ID" value="ABC82729.1"/>
    <property type="molecule type" value="Genomic_DNA"/>
</dbReference>
<reference evidence="2" key="1">
    <citation type="submission" date="2006-01" db="EMBL/GenBank/DDBJ databases">
        <title>Complete sequence of Anaeromyxobacter dehalogenans 2CP-C.</title>
        <authorList>
            <consortium name="US DOE Joint Genome Institute"/>
            <person name="Copeland A."/>
            <person name="Lucas S."/>
            <person name="Lapidus A."/>
            <person name="Barry K."/>
            <person name="Detter J.C."/>
            <person name="Glavina T."/>
            <person name="Hammon N."/>
            <person name="Israni S."/>
            <person name="Pitluck S."/>
            <person name="Brettin T."/>
            <person name="Bruce D."/>
            <person name="Han C."/>
            <person name="Tapia R."/>
            <person name="Gilna P."/>
            <person name="Kiss H."/>
            <person name="Schmutz J."/>
            <person name="Larimer F."/>
            <person name="Land M."/>
            <person name="Kyrpides N."/>
            <person name="Anderson I."/>
            <person name="Sanford R.A."/>
            <person name="Ritalahti K.M."/>
            <person name="Thomas H.S."/>
            <person name="Kirby J.R."/>
            <person name="Zhulin I.B."/>
            <person name="Loeffler F.E."/>
            <person name="Richardson P."/>
        </authorList>
    </citation>
    <scope>NUCLEOTIDE SEQUENCE</scope>
    <source>
        <strain evidence="2">2CP-C</strain>
    </source>
</reference>
<dbReference type="OrthoDB" id="5396601at2"/>
<proteinExistence type="predicted"/>
<dbReference type="AlphaFoldDB" id="Q2IDR9"/>
<feature type="signal peptide" evidence="1">
    <location>
        <begin position="1"/>
        <end position="26"/>
    </location>
</feature>
<dbReference type="KEGG" id="ade:Adeh_2959"/>
<name>Q2IDR9_ANADE</name>
<evidence type="ECO:0000256" key="1">
    <source>
        <dbReference type="SAM" id="SignalP"/>
    </source>
</evidence>
<dbReference type="STRING" id="290397.Adeh_2959"/>
<keyword evidence="1" id="KW-0732">Signal</keyword>
<feature type="chain" id="PRO_5004209929" evidence="1">
    <location>
        <begin position="27"/>
        <end position="223"/>
    </location>
</feature>
<gene>
    <name evidence="2" type="ordered locus">Adeh_2959</name>
</gene>